<organism evidence="2 3">
    <name type="scientific">Dawidia cretensis</name>
    <dbReference type="NCBI Taxonomy" id="2782350"/>
    <lineage>
        <taxon>Bacteria</taxon>
        <taxon>Pseudomonadati</taxon>
        <taxon>Bacteroidota</taxon>
        <taxon>Cytophagia</taxon>
        <taxon>Cytophagales</taxon>
        <taxon>Chryseotaleaceae</taxon>
        <taxon>Dawidia</taxon>
    </lineage>
</organism>
<evidence type="ECO:0000256" key="1">
    <source>
        <dbReference type="SAM" id="SignalP"/>
    </source>
</evidence>
<dbReference type="EMBL" id="JAHESE010000001">
    <property type="protein sequence ID" value="MBT1707043.1"/>
    <property type="molecule type" value="Genomic_DNA"/>
</dbReference>
<dbReference type="RefSeq" id="WP_254082620.1">
    <property type="nucleotide sequence ID" value="NZ_JAHESE010000001.1"/>
</dbReference>
<protein>
    <submittedName>
        <fullName evidence="2">Uncharacterized protein</fullName>
    </submittedName>
</protein>
<keyword evidence="3" id="KW-1185">Reference proteome</keyword>
<reference evidence="2 3" key="1">
    <citation type="submission" date="2021-05" db="EMBL/GenBank/DDBJ databases">
        <title>A Polyphasic approach of four new species of the genus Ohtaekwangia: Ohtaekwangia histidinii sp. nov., Ohtaekwangia cretensis sp. nov., Ohtaekwangia indiensis sp. nov., Ohtaekwangia reichenbachii sp. nov. from diverse environment.</title>
        <authorList>
            <person name="Octaviana S."/>
        </authorList>
    </citation>
    <scope>NUCLEOTIDE SEQUENCE [LARGE SCALE GENOMIC DNA]</scope>
    <source>
        <strain evidence="2 3">PWU5</strain>
    </source>
</reference>
<evidence type="ECO:0000313" key="2">
    <source>
        <dbReference type="EMBL" id="MBT1707043.1"/>
    </source>
</evidence>
<accession>A0AAP2DVJ9</accession>
<proteinExistence type="predicted"/>
<feature type="signal peptide" evidence="1">
    <location>
        <begin position="1"/>
        <end position="18"/>
    </location>
</feature>
<dbReference type="AlphaFoldDB" id="A0AAP2DVJ9"/>
<evidence type="ECO:0000313" key="3">
    <source>
        <dbReference type="Proteomes" id="UP001319080"/>
    </source>
</evidence>
<sequence length="304" mass="35078">MTKQFLLALVLMACIHHAHTQSLNDELIQLGKFYKSFHFANAPSSEAAQLDGIKHPELQTVKKFIAEATRQNNKIAATPFLTRPDSLTLKHLFTIRSINWNLHNAEAKDNAEVIDSLNKFPASTYEQLAAYYGMLFTSVGNKNRPLNMSDANFTLNTYGLKDDTEKGILFLEGMDTFGMMIWGFMNVVKPPNFDRAMGVIEDYPMFNNQPYYQFQDLNFPDFKLTIDKRRAKESFKKYQLNKYLNTLLYHSYCLGQKKKTKKEQQQVMLGSIISTSLIINIRIIRMSSETYFKRESIKQESVNS</sequence>
<feature type="chain" id="PRO_5042975288" evidence="1">
    <location>
        <begin position="19"/>
        <end position="304"/>
    </location>
</feature>
<dbReference type="Proteomes" id="UP001319080">
    <property type="component" value="Unassembled WGS sequence"/>
</dbReference>
<name>A0AAP2DVJ9_9BACT</name>
<gene>
    <name evidence="2" type="ORF">KK062_02355</name>
</gene>
<comment type="caution">
    <text evidence="2">The sequence shown here is derived from an EMBL/GenBank/DDBJ whole genome shotgun (WGS) entry which is preliminary data.</text>
</comment>
<keyword evidence="1" id="KW-0732">Signal</keyword>